<dbReference type="Proteomes" id="UP000807769">
    <property type="component" value="Unassembled WGS sequence"/>
</dbReference>
<keyword evidence="1" id="KW-0812">Transmembrane</keyword>
<evidence type="ECO:0000313" key="2">
    <source>
        <dbReference type="EMBL" id="KAG1815239.1"/>
    </source>
</evidence>
<comment type="caution">
    <text evidence="2">The sequence shown here is derived from an EMBL/GenBank/DDBJ whole genome shotgun (WGS) entry which is preliminary data.</text>
</comment>
<gene>
    <name evidence="2" type="ORF">BJ212DRAFT_265959</name>
</gene>
<keyword evidence="1" id="KW-0472">Membrane</keyword>
<dbReference type="RefSeq" id="XP_041192376.1">
    <property type="nucleotide sequence ID" value="XM_041342786.1"/>
</dbReference>
<sequence>MTIRTYALYGCSKRLLAWLIIILVALAGAASVGTFGRFSGNTVILPGVGCYETYTAETSIRLGLAWVALFVFDLLIFTLTVYRICKTRGLLRLSLVTRRNVIDTIFHDGAMYFGAMALSNIPNILTYYVNSVSMDSRSVLV</sequence>
<dbReference type="GeneID" id="64636802"/>
<keyword evidence="1" id="KW-1133">Transmembrane helix</keyword>
<name>A0A9P7E9S5_9AGAM</name>
<keyword evidence="3" id="KW-1185">Reference proteome</keyword>
<evidence type="ECO:0000256" key="1">
    <source>
        <dbReference type="SAM" id="Phobius"/>
    </source>
</evidence>
<accession>A0A9P7E9S5</accession>
<proteinExistence type="predicted"/>
<protein>
    <submittedName>
        <fullName evidence="2">Uncharacterized protein</fullName>
    </submittedName>
</protein>
<dbReference type="EMBL" id="JABBWG010000019">
    <property type="protein sequence ID" value="KAG1815239.1"/>
    <property type="molecule type" value="Genomic_DNA"/>
</dbReference>
<organism evidence="2 3">
    <name type="scientific">Suillus subaureus</name>
    <dbReference type="NCBI Taxonomy" id="48587"/>
    <lineage>
        <taxon>Eukaryota</taxon>
        <taxon>Fungi</taxon>
        <taxon>Dikarya</taxon>
        <taxon>Basidiomycota</taxon>
        <taxon>Agaricomycotina</taxon>
        <taxon>Agaricomycetes</taxon>
        <taxon>Agaricomycetidae</taxon>
        <taxon>Boletales</taxon>
        <taxon>Suillineae</taxon>
        <taxon>Suillaceae</taxon>
        <taxon>Suillus</taxon>
    </lineage>
</organism>
<feature type="transmembrane region" description="Helical" evidence="1">
    <location>
        <begin position="64"/>
        <end position="85"/>
    </location>
</feature>
<reference evidence="2" key="1">
    <citation type="journal article" date="2020" name="New Phytol.">
        <title>Comparative genomics reveals dynamic genome evolution in host specialist ectomycorrhizal fungi.</title>
        <authorList>
            <person name="Lofgren L.A."/>
            <person name="Nguyen N.H."/>
            <person name="Vilgalys R."/>
            <person name="Ruytinx J."/>
            <person name="Liao H.L."/>
            <person name="Branco S."/>
            <person name="Kuo A."/>
            <person name="LaButti K."/>
            <person name="Lipzen A."/>
            <person name="Andreopoulos W."/>
            <person name="Pangilinan J."/>
            <person name="Riley R."/>
            <person name="Hundley H."/>
            <person name="Na H."/>
            <person name="Barry K."/>
            <person name="Grigoriev I.V."/>
            <person name="Stajich J.E."/>
            <person name="Kennedy P.G."/>
        </authorList>
    </citation>
    <scope>NUCLEOTIDE SEQUENCE</scope>
    <source>
        <strain evidence="2">MN1</strain>
    </source>
</reference>
<evidence type="ECO:0000313" key="3">
    <source>
        <dbReference type="Proteomes" id="UP000807769"/>
    </source>
</evidence>
<dbReference type="OrthoDB" id="2686513at2759"/>
<dbReference type="AlphaFoldDB" id="A0A9P7E9S5"/>